<dbReference type="InterPro" id="IPR029044">
    <property type="entry name" value="Nucleotide-diphossugar_trans"/>
</dbReference>
<sequence length="368" mass="41108">MGCSDFAGIVLSAGYSSRMGDFKPLLKFGKYTAVEMAVNTFIASGIDDVVVVTGYRGNEVREVLGDFGIRCIENKNYPQGMYSSIVEALRVLDSKVKAFFMLPVDIPLVKVDTVKSLGSKYASCGSGILYPVFRGKKGHPPLIDCKYKSMIENWEKPGGLKNFLNEFNSDSVNVPVCDNGIIMDMDTREDYLGLLKYFNSKAPSKEECYCILADYSVPDNIIKHCEKVSQVCACILKKLNKKGYNFDADVLEAAALLHDISRKSRSHALAGANILRKLGYGHIGDLIGTHMNIEVGENDEISENEILYLADKLVEEDRCVSLRHRFDKALLKYIDNAEVKIKIEKRLRDAEKIMNKVEKVVGEKIELL</sequence>
<organism evidence="2 3">
    <name type="scientific">Clostridium aromativorans</name>
    <dbReference type="NCBI Taxonomy" id="2836848"/>
    <lineage>
        <taxon>Bacteria</taxon>
        <taxon>Bacillati</taxon>
        <taxon>Bacillota</taxon>
        <taxon>Clostridia</taxon>
        <taxon>Eubacteriales</taxon>
        <taxon>Clostridiaceae</taxon>
        <taxon>Clostridium</taxon>
    </lineage>
</organism>
<keyword evidence="2" id="KW-0808">Transferase</keyword>
<dbReference type="PANTHER" id="PTHR43777:SF1">
    <property type="entry name" value="MOLYBDENUM COFACTOR CYTIDYLYLTRANSFERASE"/>
    <property type="match status" value="1"/>
</dbReference>
<accession>A0ABS8N6Z8</accession>
<gene>
    <name evidence="2" type="ORF">LN736_11880</name>
</gene>
<comment type="caution">
    <text evidence="2">The sequence shown here is derived from an EMBL/GenBank/DDBJ whole genome shotgun (WGS) entry which is preliminary data.</text>
</comment>
<dbReference type="CDD" id="cd04182">
    <property type="entry name" value="GT_2_like_f"/>
    <property type="match status" value="1"/>
</dbReference>
<dbReference type="Pfam" id="PF01966">
    <property type="entry name" value="HD"/>
    <property type="match status" value="1"/>
</dbReference>
<protein>
    <submittedName>
        <fullName evidence="2">NTP transferase domain-containing protein</fullName>
    </submittedName>
</protein>
<dbReference type="SMART" id="SM00471">
    <property type="entry name" value="HDc"/>
    <property type="match status" value="1"/>
</dbReference>
<dbReference type="Gene3D" id="1.10.3210.10">
    <property type="entry name" value="Hypothetical protein af1432"/>
    <property type="match status" value="1"/>
</dbReference>
<feature type="domain" description="HD/PDEase" evidence="1">
    <location>
        <begin position="217"/>
        <end position="325"/>
    </location>
</feature>
<reference evidence="2" key="1">
    <citation type="submission" date="2021-11" db="EMBL/GenBank/DDBJ databases">
        <authorList>
            <person name="Qingchun L."/>
            <person name="Dong Z."/>
            <person name="Zongwei Q."/>
            <person name="Jia Z."/>
            <person name="Duotao L."/>
        </authorList>
    </citation>
    <scope>NUCLEOTIDE SEQUENCE</scope>
    <source>
        <strain evidence="2">WLY-B-L2</strain>
    </source>
</reference>
<keyword evidence="3" id="KW-1185">Reference proteome</keyword>
<dbReference type="Gene3D" id="3.90.550.10">
    <property type="entry name" value="Spore Coat Polysaccharide Biosynthesis Protein SpsA, Chain A"/>
    <property type="match status" value="1"/>
</dbReference>
<dbReference type="InterPro" id="IPR025877">
    <property type="entry name" value="MobA-like_NTP_Trfase"/>
</dbReference>
<dbReference type="Pfam" id="PF12804">
    <property type="entry name" value="NTP_transf_3"/>
    <property type="match status" value="1"/>
</dbReference>
<proteinExistence type="predicted"/>
<dbReference type="RefSeq" id="WP_150355697.1">
    <property type="nucleotide sequence ID" value="NZ_JAJJPB010000015.1"/>
</dbReference>
<dbReference type="SUPFAM" id="SSF109604">
    <property type="entry name" value="HD-domain/PDEase-like"/>
    <property type="match status" value="1"/>
</dbReference>
<evidence type="ECO:0000259" key="1">
    <source>
        <dbReference type="SMART" id="SM00471"/>
    </source>
</evidence>
<evidence type="ECO:0000313" key="3">
    <source>
        <dbReference type="Proteomes" id="UP001165422"/>
    </source>
</evidence>
<dbReference type="EMBL" id="JAJJPB010000015">
    <property type="protein sequence ID" value="MCC9295557.1"/>
    <property type="molecule type" value="Genomic_DNA"/>
</dbReference>
<dbReference type="InterPro" id="IPR054703">
    <property type="entry name" value="Mop-rel"/>
</dbReference>
<dbReference type="NCBIfam" id="NF045665">
    <property type="entry name" value="NTPtran_DVU1551"/>
    <property type="match status" value="1"/>
</dbReference>
<dbReference type="InterPro" id="IPR003607">
    <property type="entry name" value="HD/PDEase_dom"/>
</dbReference>
<name>A0ABS8N6Z8_9CLOT</name>
<dbReference type="GO" id="GO:0016740">
    <property type="term" value="F:transferase activity"/>
    <property type="evidence" value="ECO:0007669"/>
    <property type="project" value="UniProtKB-KW"/>
</dbReference>
<dbReference type="Proteomes" id="UP001165422">
    <property type="component" value="Unassembled WGS sequence"/>
</dbReference>
<dbReference type="CDD" id="cd00077">
    <property type="entry name" value="HDc"/>
    <property type="match status" value="1"/>
</dbReference>
<dbReference type="SUPFAM" id="SSF53448">
    <property type="entry name" value="Nucleotide-diphospho-sugar transferases"/>
    <property type="match status" value="1"/>
</dbReference>
<dbReference type="PANTHER" id="PTHR43777">
    <property type="entry name" value="MOLYBDENUM COFACTOR CYTIDYLYLTRANSFERASE"/>
    <property type="match status" value="1"/>
</dbReference>
<evidence type="ECO:0000313" key="2">
    <source>
        <dbReference type="EMBL" id="MCC9295557.1"/>
    </source>
</evidence>
<dbReference type="InterPro" id="IPR006674">
    <property type="entry name" value="HD_domain"/>
</dbReference>